<dbReference type="EMBL" id="JAENII010000002">
    <property type="protein sequence ID" value="MBK1825926.1"/>
    <property type="molecule type" value="Genomic_DNA"/>
</dbReference>
<comment type="caution">
    <text evidence="3">The sequence shown here is derived from an EMBL/GenBank/DDBJ whole genome shotgun (WGS) entry which is preliminary data.</text>
</comment>
<evidence type="ECO:0000259" key="2">
    <source>
        <dbReference type="Pfam" id="PF06283"/>
    </source>
</evidence>
<name>A0A934RBG4_9BACT</name>
<keyword evidence="4" id="KW-1185">Reference proteome</keyword>
<dbReference type="RefSeq" id="WP_200276091.1">
    <property type="nucleotide sequence ID" value="NZ_JAENII010000002.1"/>
</dbReference>
<dbReference type="Gene3D" id="3.40.50.880">
    <property type="match status" value="1"/>
</dbReference>
<dbReference type="Proteomes" id="UP000658278">
    <property type="component" value="Unassembled WGS sequence"/>
</dbReference>
<evidence type="ECO:0000256" key="1">
    <source>
        <dbReference type="SAM" id="SignalP"/>
    </source>
</evidence>
<proteinExistence type="predicted"/>
<dbReference type="AlphaFoldDB" id="A0A934RBG4"/>
<dbReference type="PANTHER" id="PTHR40469">
    <property type="entry name" value="SECRETED GLYCOSYL HYDROLASE"/>
    <property type="match status" value="1"/>
</dbReference>
<accession>A0A934RBG4</accession>
<feature type="signal peptide" evidence="1">
    <location>
        <begin position="1"/>
        <end position="19"/>
    </location>
</feature>
<dbReference type="SUPFAM" id="SSF52317">
    <property type="entry name" value="Class I glutamine amidotransferase-like"/>
    <property type="match status" value="1"/>
</dbReference>
<dbReference type="PANTHER" id="PTHR40469:SF2">
    <property type="entry name" value="GALACTOSE-BINDING DOMAIN-LIKE SUPERFAMILY PROTEIN"/>
    <property type="match status" value="1"/>
</dbReference>
<evidence type="ECO:0000313" key="4">
    <source>
        <dbReference type="Proteomes" id="UP000658278"/>
    </source>
</evidence>
<keyword evidence="1" id="KW-0732">Signal</keyword>
<dbReference type="Pfam" id="PF06283">
    <property type="entry name" value="ThuA"/>
    <property type="match status" value="1"/>
</dbReference>
<sequence length="258" mass="28229">MKKLIPILSAFGLAATLQAAPDAKPVRVLHLTGGCCHDYEAQKDILATGVGERTKVEFTTLHEGGKGHKHQFEKLKKAGWEKDFDVVLYNICFARETDVAYIESVTGTHKAGLPAVALHCTMHSYHWDAKTDAWEQFLGVTSPNHGPKAAITMTPKVKDHPVVKGFPASWKTPQGELYNIKKVHDTATVLIEGDNGQKKQPCVWVNEFNGTKVFGTTVGHHNETIAEPTYLDLVTRGLLWVTGKLNDDGSAAEGYGAE</sequence>
<evidence type="ECO:0000313" key="3">
    <source>
        <dbReference type="EMBL" id="MBK1825926.1"/>
    </source>
</evidence>
<organism evidence="3 4">
    <name type="scientific">Haloferula rosea</name>
    <dbReference type="NCBI Taxonomy" id="490093"/>
    <lineage>
        <taxon>Bacteria</taxon>
        <taxon>Pseudomonadati</taxon>
        <taxon>Verrucomicrobiota</taxon>
        <taxon>Verrucomicrobiia</taxon>
        <taxon>Verrucomicrobiales</taxon>
        <taxon>Verrucomicrobiaceae</taxon>
        <taxon>Haloferula</taxon>
    </lineage>
</organism>
<protein>
    <submittedName>
        <fullName evidence="3">ThuA domain-containing protein</fullName>
    </submittedName>
</protein>
<feature type="domain" description="ThuA-like" evidence="2">
    <location>
        <begin position="101"/>
        <end position="241"/>
    </location>
</feature>
<feature type="chain" id="PRO_5037415205" evidence="1">
    <location>
        <begin position="20"/>
        <end position="258"/>
    </location>
</feature>
<dbReference type="InterPro" id="IPR029062">
    <property type="entry name" value="Class_I_gatase-like"/>
</dbReference>
<gene>
    <name evidence="3" type="ORF">JIN81_02755</name>
</gene>
<dbReference type="InterPro" id="IPR029010">
    <property type="entry name" value="ThuA-like"/>
</dbReference>
<reference evidence="3" key="1">
    <citation type="submission" date="2021-01" db="EMBL/GenBank/DDBJ databases">
        <title>Modified the classification status of verrucomicrobia.</title>
        <authorList>
            <person name="Feng X."/>
        </authorList>
    </citation>
    <scope>NUCLEOTIDE SEQUENCE</scope>
    <source>
        <strain evidence="3">KCTC 22201</strain>
    </source>
</reference>